<name>A0A1H9S8H5_9RHOB</name>
<feature type="signal peptide" evidence="1">
    <location>
        <begin position="1"/>
        <end position="26"/>
    </location>
</feature>
<gene>
    <name evidence="2" type="ORF">SAMN04490244_10378</name>
</gene>
<feature type="chain" id="PRO_5011446319" evidence="1">
    <location>
        <begin position="27"/>
        <end position="174"/>
    </location>
</feature>
<dbReference type="STRING" id="641238.SAMN04490244_10378"/>
<protein>
    <submittedName>
        <fullName evidence="2">SH3-like domain-containing protein</fullName>
    </submittedName>
</protein>
<evidence type="ECO:0000256" key="1">
    <source>
        <dbReference type="SAM" id="SignalP"/>
    </source>
</evidence>
<dbReference type="InterPro" id="IPR010466">
    <property type="entry name" value="DUF1058"/>
</dbReference>
<sequence>MTIRACGRAVLRAALILCLAAQAALAADTGEGKPVGPVTGLPIPRFVSMKATEANVRRGPSLTHRIDWVYRRKDLPLQITAEYGHWRRIQDRDGAGGWVHYSLLSGVRTVLFEEEATMRMKPVDTAPANALAQSGVVGRLGACEPRWCYVRTGGYGGWVHKSEIWGVGADELRE</sequence>
<dbReference type="Pfam" id="PF06347">
    <property type="entry name" value="SH3_4"/>
    <property type="match status" value="2"/>
</dbReference>
<dbReference type="EMBL" id="FOGU01000003">
    <property type="protein sequence ID" value="SER81294.1"/>
    <property type="molecule type" value="Genomic_DNA"/>
</dbReference>
<keyword evidence="1" id="KW-0732">Signal</keyword>
<dbReference type="Gene3D" id="2.30.30.40">
    <property type="entry name" value="SH3 Domains"/>
    <property type="match status" value="1"/>
</dbReference>
<dbReference type="RefSeq" id="WP_092689817.1">
    <property type="nucleotide sequence ID" value="NZ_FOGU01000003.1"/>
</dbReference>
<reference evidence="2 3" key="1">
    <citation type="submission" date="2016-10" db="EMBL/GenBank/DDBJ databases">
        <authorList>
            <person name="de Groot N.N."/>
        </authorList>
    </citation>
    <scope>NUCLEOTIDE SEQUENCE [LARGE SCALE GENOMIC DNA]</scope>
    <source>
        <strain evidence="2 3">DSM 23042</strain>
    </source>
</reference>
<dbReference type="Proteomes" id="UP000198885">
    <property type="component" value="Unassembled WGS sequence"/>
</dbReference>
<keyword evidence="3" id="KW-1185">Reference proteome</keyword>
<evidence type="ECO:0000313" key="2">
    <source>
        <dbReference type="EMBL" id="SER81294.1"/>
    </source>
</evidence>
<accession>A0A1H9S8H5</accession>
<proteinExistence type="predicted"/>
<dbReference type="AlphaFoldDB" id="A0A1H9S8H5"/>
<dbReference type="OrthoDB" id="9810773at2"/>
<evidence type="ECO:0000313" key="3">
    <source>
        <dbReference type="Proteomes" id="UP000198885"/>
    </source>
</evidence>
<organism evidence="2 3">
    <name type="scientific">Tranquillimonas rosea</name>
    <dbReference type="NCBI Taxonomy" id="641238"/>
    <lineage>
        <taxon>Bacteria</taxon>
        <taxon>Pseudomonadati</taxon>
        <taxon>Pseudomonadota</taxon>
        <taxon>Alphaproteobacteria</taxon>
        <taxon>Rhodobacterales</taxon>
        <taxon>Roseobacteraceae</taxon>
        <taxon>Tranquillimonas</taxon>
    </lineage>
</organism>